<dbReference type="PANTHER" id="PTHR10334">
    <property type="entry name" value="CYSTEINE-RICH SECRETORY PROTEIN-RELATED"/>
    <property type="match status" value="1"/>
</dbReference>
<reference evidence="4" key="1">
    <citation type="submission" date="2022-08" db="UniProtKB">
        <authorList>
            <consortium name="EnsemblMetazoa"/>
        </authorList>
    </citation>
    <scope>IDENTIFICATION</scope>
    <source>
        <strain evidence="4">05x7-T-G4-1.051#20</strain>
    </source>
</reference>
<dbReference type="InterPro" id="IPR014044">
    <property type="entry name" value="CAP_dom"/>
</dbReference>
<dbReference type="Gene3D" id="3.40.33.10">
    <property type="entry name" value="CAP"/>
    <property type="match status" value="1"/>
</dbReference>
<evidence type="ECO:0000256" key="2">
    <source>
        <dbReference type="SAM" id="SignalP"/>
    </source>
</evidence>
<dbReference type="PRINTS" id="PR00837">
    <property type="entry name" value="V5TPXLIKE"/>
</dbReference>
<accession>A0A8W8IK94</accession>
<proteinExistence type="predicted"/>
<keyword evidence="2" id="KW-0732">Signal</keyword>
<feature type="compositionally biased region" description="Low complexity" evidence="1">
    <location>
        <begin position="347"/>
        <end position="367"/>
    </location>
</feature>
<sequence length="389" mass="42559">MGPYLRIRWFYMLSVMVFTCVADDVRLKRNTNANCEPRFTTIENHSACLNRSAQATQAGVTEQEKVDIVNLHNLLRSQVNPPATNMMKMSWDNDVALVAQKWAENCDIKHDGNYQRRIPARFSSGQNLAYGGAKLTWNSTVNLWHSEVSKFTYGGTSNSGVGHYTQVVWSSSIKVGCGYAYCSTSNTHYYVCNYSPGGNSVGAMPYKNGTSCQDCPSKCKNNLCDCNGLICENDGVMHIDKCTCSCSLGRPYYVGDTCSMNCSALTPDIPWCTNTITPSGCSKYSNVPYTCPNMCGVCNYDFNAQPLTITTEATTTTEKATTSKETTSTTTTTTLNLLNSRVSSSDTVTSGPMTSSVTPSSSSGTGPDRSRTLSIIFLALLVFWNFFSL</sequence>
<dbReference type="Proteomes" id="UP000005408">
    <property type="component" value="Unassembled WGS sequence"/>
</dbReference>
<dbReference type="InterPro" id="IPR001283">
    <property type="entry name" value="CRISP-related"/>
</dbReference>
<organism evidence="4 5">
    <name type="scientific">Magallana gigas</name>
    <name type="common">Pacific oyster</name>
    <name type="synonym">Crassostrea gigas</name>
    <dbReference type="NCBI Taxonomy" id="29159"/>
    <lineage>
        <taxon>Eukaryota</taxon>
        <taxon>Metazoa</taxon>
        <taxon>Spiralia</taxon>
        <taxon>Lophotrochozoa</taxon>
        <taxon>Mollusca</taxon>
        <taxon>Bivalvia</taxon>
        <taxon>Autobranchia</taxon>
        <taxon>Pteriomorphia</taxon>
        <taxon>Ostreida</taxon>
        <taxon>Ostreoidea</taxon>
        <taxon>Ostreidae</taxon>
        <taxon>Magallana</taxon>
    </lineage>
</organism>
<dbReference type="GO" id="GO:0005576">
    <property type="term" value="C:extracellular region"/>
    <property type="evidence" value="ECO:0007669"/>
    <property type="project" value="InterPro"/>
</dbReference>
<dbReference type="AlphaFoldDB" id="A0A8W8IK94"/>
<keyword evidence="5" id="KW-1185">Reference proteome</keyword>
<feature type="chain" id="PRO_5036448974" description="SCP domain-containing protein" evidence="2">
    <location>
        <begin position="23"/>
        <end position="389"/>
    </location>
</feature>
<feature type="region of interest" description="Disordered" evidence="1">
    <location>
        <begin position="342"/>
        <end position="368"/>
    </location>
</feature>
<dbReference type="PROSITE" id="PS01009">
    <property type="entry name" value="CRISP_1"/>
    <property type="match status" value="1"/>
</dbReference>
<evidence type="ECO:0000313" key="4">
    <source>
        <dbReference type="EnsemblMetazoa" id="G14415.1:cds"/>
    </source>
</evidence>
<dbReference type="SMART" id="SM00198">
    <property type="entry name" value="SCP"/>
    <property type="match status" value="1"/>
</dbReference>
<evidence type="ECO:0000259" key="3">
    <source>
        <dbReference type="SMART" id="SM00198"/>
    </source>
</evidence>
<dbReference type="EnsemblMetazoa" id="G14415.1">
    <property type="protein sequence ID" value="G14415.1:cds"/>
    <property type="gene ID" value="G14415"/>
</dbReference>
<dbReference type="SUPFAM" id="SSF55797">
    <property type="entry name" value="PR-1-like"/>
    <property type="match status" value="1"/>
</dbReference>
<name>A0A8W8IK94_MAGGI</name>
<dbReference type="InterPro" id="IPR035940">
    <property type="entry name" value="CAP_sf"/>
</dbReference>
<protein>
    <recommendedName>
        <fullName evidence="3">SCP domain-containing protein</fullName>
    </recommendedName>
</protein>
<dbReference type="InterPro" id="IPR018244">
    <property type="entry name" value="Allrgn_V5/Tpx1_CS"/>
</dbReference>
<dbReference type="Pfam" id="PF00188">
    <property type="entry name" value="CAP"/>
    <property type="match status" value="1"/>
</dbReference>
<evidence type="ECO:0000256" key="1">
    <source>
        <dbReference type="SAM" id="MobiDB-lite"/>
    </source>
</evidence>
<feature type="domain" description="SCP" evidence="3">
    <location>
        <begin position="63"/>
        <end position="202"/>
    </location>
</feature>
<feature type="signal peptide" evidence="2">
    <location>
        <begin position="1"/>
        <end position="22"/>
    </location>
</feature>
<evidence type="ECO:0000313" key="5">
    <source>
        <dbReference type="Proteomes" id="UP000005408"/>
    </source>
</evidence>